<sequence length="79" mass="9198">MIDPDCNKNVFQLWKEGGEKLPFTVIRWTWGPASYFLVEKLEIGKRRYGKAWGRFVRDGVAGEPQKMDNAGSHQWKIVE</sequence>
<organism evidence="1 2">
    <name type="scientific">Sinorhizobium psoraleae</name>
    <dbReference type="NCBI Taxonomy" id="520838"/>
    <lineage>
        <taxon>Bacteria</taxon>
        <taxon>Pseudomonadati</taxon>
        <taxon>Pseudomonadota</taxon>
        <taxon>Alphaproteobacteria</taxon>
        <taxon>Hyphomicrobiales</taxon>
        <taxon>Rhizobiaceae</taxon>
        <taxon>Sinorhizobium/Ensifer group</taxon>
        <taxon>Sinorhizobium</taxon>
    </lineage>
</organism>
<protein>
    <submittedName>
        <fullName evidence="1">Uncharacterized protein</fullName>
    </submittedName>
</protein>
<dbReference type="RefSeq" id="WP_269279064.1">
    <property type="nucleotide sequence ID" value="NZ_JAPVOI010000004.1"/>
</dbReference>
<keyword evidence="2" id="KW-1185">Reference proteome</keyword>
<comment type="caution">
    <text evidence="1">The sequence shown here is derived from an EMBL/GenBank/DDBJ whole genome shotgun (WGS) entry which is preliminary data.</text>
</comment>
<dbReference type="Proteomes" id="UP001079430">
    <property type="component" value="Unassembled WGS sequence"/>
</dbReference>
<name>A0ABT4KFK1_9HYPH</name>
<proteinExistence type="predicted"/>
<dbReference type="EMBL" id="JAPVOI010000004">
    <property type="protein sequence ID" value="MCZ4090609.1"/>
    <property type="molecule type" value="Genomic_DNA"/>
</dbReference>
<evidence type="ECO:0000313" key="1">
    <source>
        <dbReference type="EMBL" id="MCZ4090609.1"/>
    </source>
</evidence>
<evidence type="ECO:0000313" key="2">
    <source>
        <dbReference type="Proteomes" id="UP001079430"/>
    </source>
</evidence>
<reference evidence="1" key="1">
    <citation type="submission" date="2022-10" db="EMBL/GenBank/DDBJ databases">
        <title>Whole genome sequencing of three plant growth promoting bacteria isolated from Vachellia tortilis subsp. raddiana in Morocco.</title>
        <authorList>
            <person name="Hnini M."/>
            <person name="Zouagui R."/>
            <person name="Zouagui H."/>
            <person name="Chemao Elfihri M.-W."/>
            <person name="Ibrahimi A."/>
            <person name="Sbabou L."/>
            <person name="Aurag J."/>
        </authorList>
    </citation>
    <scope>NUCLEOTIDE SEQUENCE</scope>
    <source>
        <strain evidence="1">LMR678</strain>
    </source>
</reference>
<accession>A0ABT4KFK1</accession>
<gene>
    <name evidence="1" type="ORF">O3W52_11180</name>
</gene>